<sequence length="392" mass="45165">MPMNNAWETYLKKAKQLDNSFEPFLWYQEMRSRSPVKYDEERKSWDIFLYEDVKMILENREYFSLHRVENNGNPASLEKHAQMRSIVSNFFNPSATNKWEAKIKKIVDNLLEQDNNNNSTVDVVNLISAPLPAIVMAELLGIPTEDQLMFRESAQIIASSPSSSSPEEIKSKIFHKHQTTRKLYHYFSAIIEEKKRNPCEDVVSALVQAQTTYDNLTSHDILNFCILLIFAGSETTSHFISNTIYCLLDNEEIMDNVKSNSSLLPSVLEETLRFRSPVQAMNRVVRKDTILRGTFLKEGDFIVVWIGSANRDELHFYDPDRFIPNRRPNQHLTFGKGENFCLGAPLARLEAKVAVNALIEKYPHMRLDLSKPLLPIESPYVYGLQQLHITTA</sequence>
<evidence type="ECO:0000313" key="8">
    <source>
        <dbReference type="Proteomes" id="UP000304148"/>
    </source>
</evidence>
<evidence type="ECO:0000256" key="1">
    <source>
        <dbReference type="ARBA" id="ARBA00010617"/>
    </source>
</evidence>
<dbReference type="InterPro" id="IPR002397">
    <property type="entry name" value="Cyt_P450_B"/>
</dbReference>
<dbReference type="PRINTS" id="PR00359">
    <property type="entry name" value="BP450"/>
</dbReference>
<dbReference type="GO" id="GO:0020037">
    <property type="term" value="F:heme binding"/>
    <property type="evidence" value="ECO:0007669"/>
    <property type="project" value="InterPro"/>
</dbReference>
<protein>
    <recommendedName>
        <fullName evidence="9">Cytochrome P450</fullName>
    </recommendedName>
</protein>
<evidence type="ECO:0000256" key="2">
    <source>
        <dbReference type="ARBA" id="ARBA00022617"/>
    </source>
</evidence>
<gene>
    <name evidence="7" type="ORF">PBLR_13655</name>
</gene>
<comment type="similarity">
    <text evidence="1">Belongs to the cytochrome P450 family.</text>
</comment>
<dbReference type="Proteomes" id="UP000304148">
    <property type="component" value="Chromosome"/>
</dbReference>
<dbReference type="SUPFAM" id="SSF48264">
    <property type="entry name" value="Cytochrome P450"/>
    <property type="match status" value="1"/>
</dbReference>
<organism evidence="7 8">
    <name type="scientific">Paenibacillus alvei</name>
    <name type="common">Bacillus alvei</name>
    <dbReference type="NCBI Taxonomy" id="44250"/>
    <lineage>
        <taxon>Bacteria</taxon>
        <taxon>Bacillati</taxon>
        <taxon>Bacillota</taxon>
        <taxon>Bacilli</taxon>
        <taxon>Bacillales</taxon>
        <taxon>Paenibacillaceae</taxon>
        <taxon>Paenibacillus</taxon>
    </lineage>
</organism>
<dbReference type="GO" id="GO:0004497">
    <property type="term" value="F:monooxygenase activity"/>
    <property type="evidence" value="ECO:0007669"/>
    <property type="project" value="UniProtKB-KW"/>
</dbReference>
<dbReference type="PANTHER" id="PTHR46696:SF1">
    <property type="entry name" value="CYTOCHROME P450 YJIB-RELATED"/>
    <property type="match status" value="1"/>
</dbReference>
<evidence type="ECO:0000256" key="6">
    <source>
        <dbReference type="ARBA" id="ARBA00023033"/>
    </source>
</evidence>
<name>A0A383REF2_PAEAL</name>
<dbReference type="Gene3D" id="1.10.630.10">
    <property type="entry name" value="Cytochrome P450"/>
    <property type="match status" value="1"/>
</dbReference>
<dbReference type="PANTHER" id="PTHR46696">
    <property type="entry name" value="P450, PUTATIVE (EUROFUNG)-RELATED"/>
    <property type="match status" value="1"/>
</dbReference>
<keyword evidence="2" id="KW-0349">Heme</keyword>
<dbReference type="FunFam" id="1.10.630.10:FF:000018">
    <property type="entry name" value="Cytochrome P450 monooxygenase"/>
    <property type="match status" value="1"/>
</dbReference>
<accession>A0A383REF2</accession>
<proteinExistence type="inferred from homology"/>
<evidence type="ECO:0000256" key="5">
    <source>
        <dbReference type="ARBA" id="ARBA00023004"/>
    </source>
</evidence>
<keyword evidence="6" id="KW-0503">Monooxygenase</keyword>
<dbReference type="InterPro" id="IPR036396">
    <property type="entry name" value="Cyt_P450_sf"/>
</dbReference>
<dbReference type="AlphaFoldDB" id="A0A383REF2"/>
<evidence type="ECO:0000256" key="4">
    <source>
        <dbReference type="ARBA" id="ARBA00023002"/>
    </source>
</evidence>
<dbReference type="Pfam" id="PF00067">
    <property type="entry name" value="p450"/>
    <property type="match status" value="1"/>
</dbReference>
<dbReference type="EMBL" id="LS992241">
    <property type="protein sequence ID" value="SYX85233.1"/>
    <property type="molecule type" value="Genomic_DNA"/>
</dbReference>
<dbReference type="PRINTS" id="PR00385">
    <property type="entry name" value="P450"/>
</dbReference>
<evidence type="ECO:0000313" key="7">
    <source>
        <dbReference type="EMBL" id="SYX85233.1"/>
    </source>
</evidence>
<evidence type="ECO:0008006" key="9">
    <source>
        <dbReference type="Google" id="ProtNLM"/>
    </source>
</evidence>
<keyword evidence="3" id="KW-0479">Metal-binding</keyword>
<dbReference type="InterPro" id="IPR001128">
    <property type="entry name" value="Cyt_P450"/>
</dbReference>
<reference evidence="8" key="1">
    <citation type="submission" date="2018-08" db="EMBL/GenBank/DDBJ databases">
        <authorList>
            <person name="Chevrot R."/>
        </authorList>
    </citation>
    <scope>NUCLEOTIDE SEQUENCE [LARGE SCALE GENOMIC DNA]</scope>
</reference>
<dbReference type="GO" id="GO:0016705">
    <property type="term" value="F:oxidoreductase activity, acting on paired donors, with incorporation or reduction of molecular oxygen"/>
    <property type="evidence" value="ECO:0007669"/>
    <property type="project" value="InterPro"/>
</dbReference>
<dbReference type="GO" id="GO:0005506">
    <property type="term" value="F:iron ion binding"/>
    <property type="evidence" value="ECO:0007669"/>
    <property type="project" value="InterPro"/>
</dbReference>
<evidence type="ECO:0000256" key="3">
    <source>
        <dbReference type="ARBA" id="ARBA00022723"/>
    </source>
</evidence>
<keyword evidence="5" id="KW-0408">Iron</keyword>
<keyword evidence="4" id="KW-0560">Oxidoreductase</keyword>